<sequence>MFAMAPPNYKRCTARSQANRYKNSMYESNSSSSRVCGLYKTRAHDRRNARVTPPPARVTLPSQLSLSRRRPLPCPAAGQPEDRIACGRVEMPED</sequence>
<evidence type="ECO:0000313" key="3">
    <source>
        <dbReference type="Proteomes" id="UP000829196"/>
    </source>
</evidence>
<name>A0A8T3ANB9_DENNO</name>
<evidence type="ECO:0000256" key="1">
    <source>
        <dbReference type="SAM" id="MobiDB-lite"/>
    </source>
</evidence>
<accession>A0A8T3ANB9</accession>
<evidence type="ECO:0000313" key="2">
    <source>
        <dbReference type="EMBL" id="KAI0497531.1"/>
    </source>
</evidence>
<comment type="caution">
    <text evidence="2">The sequence shown here is derived from an EMBL/GenBank/DDBJ whole genome shotgun (WGS) entry which is preliminary data.</text>
</comment>
<dbReference type="AlphaFoldDB" id="A0A8T3ANB9"/>
<reference evidence="2" key="1">
    <citation type="journal article" date="2022" name="Front. Genet.">
        <title>Chromosome-Scale Assembly of the Dendrobium nobile Genome Provides Insights Into the Molecular Mechanism of the Biosynthesis of the Medicinal Active Ingredient of Dendrobium.</title>
        <authorList>
            <person name="Xu Q."/>
            <person name="Niu S.-C."/>
            <person name="Li K.-L."/>
            <person name="Zheng P.-J."/>
            <person name="Zhang X.-J."/>
            <person name="Jia Y."/>
            <person name="Liu Y."/>
            <person name="Niu Y.-X."/>
            <person name="Yu L.-H."/>
            <person name="Chen D.-F."/>
            <person name="Zhang G.-Q."/>
        </authorList>
    </citation>
    <scope>NUCLEOTIDE SEQUENCE</scope>
    <source>
        <tissue evidence="2">Leaf</tissue>
    </source>
</reference>
<feature type="region of interest" description="Disordered" evidence="1">
    <location>
        <begin position="44"/>
        <end position="80"/>
    </location>
</feature>
<organism evidence="2 3">
    <name type="scientific">Dendrobium nobile</name>
    <name type="common">Orchid</name>
    <dbReference type="NCBI Taxonomy" id="94219"/>
    <lineage>
        <taxon>Eukaryota</taxon>
        <taxon>Viridiplantae</taxon>
        <taxon>Streptophyta</taxon>
        <taxon>Embryophyta</taxon>
        <taxon>Tracheophyta</taxon>
        <taxon>Spermatophyta</taxon>
        <taxon>Magnoliopsida</taxon>
        <taxon>Liliopsida</taxon>
        <taxon>Asparagales</taxon>
        <taxon>Orchidaceae</taxon>
        <taxon>Epidendroideae</taxon>
        <taxon>Malaxideae</taxon>
        <taxon>Dendrobiinae</taxon>
        <taxon>Dendrobium</taxon>
    </lineage>
</organism>
<gene>
    <name evidence="2" type="ORF">KFK09_020762</name>
</gene>
<keyword evidence="3" id="KW-1185">Reference proteome</keyword>
<proteinExistence type="predicted"/>
<dbReference type="EMBL" id="JAGYWB010000015">
    <property type="protein sequence ID" value="KAI0497531.1"/>
    <property type="molecule type" value="Genomic_DNA"/>
</dbReference>
<dbReference type="Proteomes" id="UP000829196">
    <property type="component" value="Unassembled WGS sequence"/>
</dbReference>
<protein>
    <submittedName>
        <fullName evidence="2">Uncharacterized protein</fullName>
    </submittedName>
</protein>